<proteinExistence type="predicted"/>
<dbReference type="PANTHER" id="PTHR46322">
    <property type="entry name" value="PUROMYCIN-SENSITIVE AMINOPEPTIDASE"/>
    <property type="match status" value="1"/>
</dbReference>
<organism evidence="2">
    <name type="scientific">uncultured Sulfurovum sp</name>
    <dbReference type="NCBI Taxonomy" id="269237"/>
    <lineage>
        <taxon>Bacteria</taxon>
        <taxon>Pseudomonadati</taxon>
        <taxon>Campylobacterota</taxon>
        <taxon>Epsilonproteobacteria</taxon>
        <taxon>Campylobacterales</taxon>
        <taxon>Sulfurovaceae</taxon>
        <taxon>Sulfurovum</taxon>
        <taxon>environmental samples</taxon>
    </lineage>
</organism>
<dbReference type="EMBL" id="CACVAR010000222">
    <property type="protein sequence ID" value="CAA6812925.1"/>
    <property type="molecule type" value="Genomic_DNA"/>
</dbReference>
<dbReference type="Gene3D" id="1.25.50.10">
    <property type="entry name" value="Peptidase M1, alanyl aminopeptidase, C-terminal domain"/>
    <property type="match status" value="1"/>
</dbReference>
<reference evidence="2" key="1">
    <citation type="submission" date="2020-01" db="EMBL/GenBank/DDBJ databases">
        <authorList>
            <person name="Meier V. D."/>
            <person name="Meier V D."/>
        </authorList>
    </citation>
    <scope>NUCLEOTIDE SEQUENCE</scope>
    <source>
        <strain evidence="2">HLG_WM_MAG_03</strain>
    </source>
</reference>
<dbReference type="InterPro" id="IPR024601">
    <property type="entry name" value="Peptidase_M1_pepN_C"/>
</dbReference>
<accession>A0A6S6T3T1</accession>
<keyword evidence="2" id="KW-0645">Protease</keyword>
<keyword evidence="2" id="KW-0031">Aminopeptidase</keyword>
<gene>
    <name evidence="2" type="ORF">HELGO_WM42111</name>
</gene>
<dbReference type="GO" id="GO:0016285">
    <property type="term" value="F:alanyl aminopeptidase activity"/>
    <property type="evidence" value="ECO:0007669"/>
    <property type="project" value="UniProtKB-EC"/>
</dbReference>
<dbReference type="EC" id="3.4.11.2" evidence="2"/>
<dbReference type="PANTHER" id="PTHR46322:SF1">
    <property type="entry name" value="PUROMYCIN-SENSITIVE AMINOPEPTIDASE"/>
    <property type="match status" value="1"/>
</dbReference>
<evidence type="ECO:0000313" key="2">
    <source>
        <dbReference type="EMBL" id="CAA6812925.1"/>
    </source>
</evidence>
<dbReference type="Pfam" id="PF17432">
    <property type="entry name" value="DUF3458_C"/>
    <property type="match status" value="1"/>
</dbReference>
<name>A0A6S6T3T1_9BACT</name>
<dbReference type="InterPro" id="IPR037144">
    <property type="entry name" value="Peptidase_M1_pepN_C_sf"/>
</dbReference>
<keyword evidence="2" id="KW-0378">Hydrolase</keyword>
<feature type="domain" description="Peptidase M1 alanyl aminopeptidase C-terminal" evidence="1">
    <location>
        <begin position="3"/>
        <end position="149"/>
    </location>
</feature>
<dbReference type="AlphaFoldDB" id="A0A6S6T3T1"/>
<evidence type="ECO:0000259" key="1">
    <source>
        <dbReference type="Pfam" id="PF17432"/>
    </source>
</evidence>
<dbReference type="GO" id="GO:0008270">
    <property type="term" value="F:zinc ion binding"/>
    <property type="evidence" value="ECO:0007669"/>
    <property type="project" value="InterPro"/>
</dbReference>
<dbReference type="InterPro" id="IPR012779">
    <property type="entry name" value="Peptidase_M1_pepN"/>
</dbReference>
<sequence length="151" mass="17508">MENSKAYHTEEALNNFYDKYKENTLVMNKYLAIKASSQREGLLQRVIELQNNEVYDVKVPNLVRSLIGGFMGNYKYFHAKNGSGYKFMADKIIEIDKINAQMASRLAGSFKLYKKMNPINQELMKGELERIITTEEISKNSFEILDKIIHV</sequence>
<protein>
    <submittedName>
        <fullName evidence="2">Membrane alanine aminopeptidase N (EC)</fullName>
        <ecNumber evidence="2">3.4.11.2</ecNumber>
    </submittedName>
</protein>